<feature type="non-terminal residue" evidence="1">
    <location>
        <position position="67"/>
    </location>
</feature>
<dbReference type="Gene3D" id="3.30.590.20">
    <property type="match status" value="1"/>
</dbReference>
<name>A0ABR5J5P7_9ACTN</name>
<accession>A0ABR5J5P7</accession>
<proteinExistence type="predicted"/>
<evidence type="ECO:0000313" key="2">
    <source>
        <dbReference type="Proteomes" id="UP000037020"/>
    </source>
</evidence>
<feature type="non-terminal residue" evidence="1">
    <location>
        <position position="1"/>
    </location>
</feature>
<dbReference type="Proteomes" id="UP000037020">
    <property type="component" value="Unassembled WGS sequence"/>
</dbReference>
<dbReference type="SUPFAM" id="SSF55931">
    <property type="entry name" value="Glutamine synthetase/guanido kinase"/>
    <property type="match status" value="1"/>
</dbReference>
<sequence>LRIVASGTPVLGVADPVPVRADPRYDAGVRAYRGLQESFVFSALQTHVAVPGREAAVLVGNHLRPWL</sequence>
<keyword evidence="2" id="KW-1185">Reference proteome</keyword>
<dbReference type="EMBL" id="LGUT01001548">
    <property type="protein sequence ID" value="KOG88725.1"/>
    <property type="molecule type" value="Genomic_DNA"/>
</dbReference>
<organism evidence="1 2">
    <name type="scientific">Streptomyces varsoviensis</name>
    <dbReference type="NCBI Taxonomy" id="67373"/>
    <lineage>
        <taxon>Bacteria</taxon>
        <taxon>Bacillati</taxon>
        <taxon>Actinomycetota</taxon>
        <taxon>Actinomycetes</taxon>
        <taxon>Kitasatosporales</taxon>
        <taxon>Streptomycetaceae</taxon>
        <taxon>Streptomyces</taxon>
    </lineage>
</organism>
<reference evidence="1 2" key="1">
    <citation type="submission" date="2015-07" db="EMBL/GenBank/DDBJ databases">
        <authorList>
            <person name="Ju K.-S."/>
            <person name="Doroghazi J.R."/>
            <person name="Metcalf W.W."/>
        </authorList>
    </citation>
    <scope>NUCLEOTIDE SEQUENCE [LARGE SCALE GENOMIC DNA]</scope>
    <source>
        <strain evidence="1 2">NRRL B-3589</strain>
    </source>
</reference>
<dbReference type="InterPro" id="IPR014746">
    <property type="entry name" value="Gln_synth/guanido_kin_cat_dom"/>
</dbReference>
<evidence type="ECO:0000313" key="1">
    <source>
        <dbReference type="EMBL" id="KOG88725.1"/>
    </source>
</evidence>
<comment type="caution">
    <text evidence="1">The sequence shown here is derived from an EMBL/GenBank/DDBJ whole genome shotgun (WGS) entry which is preliminary data.</text>
</comment>
<gene>
    <name evidence="1" type="ORF">ADK38_18200</name>
</gene>
<protein>
    <submittedName>
        <fullName evidence="1">Uncharacterized protein</fullName>
    </submittedName>
</protein>